<name>A0AC34GT19_9BILA</name>
<evidence type="ECO:0000313" key="2">
    <source>
        <dbReference type="WBParaSite" id="ES5_v2.g7729.t1"/>
    </source>
</evidence>
<proteinExistence type="predicted"/>
<dbReference type="Proteomes" id="UP000887579">
    <property type="component" value="Unplaced"/>
</dbReference>
<evidence type="ECO:0000313" key="1">
    <source>
        <dbReference type="Proteomes" id="UP000887579"/>
    </source>
</evidence>
<sequence>MQLDKDFLILYGSQTSQAESIADQIYSKCIDMGLDPRLCVMKEVDKEFFIEKEKFVIIVVSSTGDGDPPENAHKFYRKIHKKGLPNDYLSTVEFALLGLGDSNYSTYQGSPRKLEKQFLALGAKQVMPRGEADDQIGLELGVEPFLEKLYKFLAKRYNCKCDNGEKSSDDIETKESVFPTSLEMDSVTKELDTVNMNGEEADKLLPYLEIEPRVFPANEVSLVNGSETLKNEQNLRIPVAPQSFITSSVTHEKFDSSSVVWQNGNHFPGQHTLPVEARVVSVAEISPEDIMPKPKRLIEISITGESENVDAFMKDYDAGDSVYFIFPNPQKEVDFILHRLGLYSIADNQLKLSVDTKSQKRDPKVPAYIPNPCSLRYLLTYCLDIRRAPGRPLLRIFAEYTKDEKEKRRLLELCSAQGVTEFTTFVRQAAISIVDFMISFPSSNPPIDRLIELLPRLIPRPYSVSSHQWRQGRRIRFVYSLLNFSAINGIQFPHFGVCSGWMRSLQVGDKIQVMLKEPSKFRLPPISSPNLSILDVPLILIGPGTGVAPFASFFQKILAQKIKTGQSEAPKRYLFYGTRDLEKEFIFRDELESLNREGIITDLILCESQPKADDPIYPKYVQDALRERGKEIVDIIMNEKTPQALIFACGDGKGLSKDLWACFVELFVEHLGKTSEEANALLKELKEKERYIEDVWS</sequence>
<protein>
    <submittedName>
        <fullName evidence="2">Methionine synthase reductase</fullName>
    </submittedName>
</protein>
<reference evidence="2" key="1">
    <citation type="submission" date="2022-11" db="UniProtKB">
        <authorList>
            <consortium name="WormBaseParasite"/>
        </authorList>
    </citation>
    <scope>IDENTIFICATION</scope>
</reference>
<organism evidence="1 2">
    <name type="scientific">Panagrolaimus sp. ES5</name>
    <dbReference type="NCBI Taxonomy" id="591445"/>
    <lineage>
        <taxon>Eukaryota</taxon>
        <taxon>Metazoa</taxon>
        <taxon>Ecdysozoa</taxon>
        <taxon>Nematoda</taxon>
        <taxon>Chromadorea</taxon>
        <taxon>Rhabditida</taxon>
        <taxon>Tylenchina</taxon>
        <taxon>Panagrolaimomorpha</taxon>
        <taxon>Panagrolaimoidea</taxon>
        <taxon>Panagrolaimidae</taxon>
        <taxon>Panagrolaimus</taxon>
    </lineage>
</organism>
<dbReference type="WBParaSite" id="ES5_v2.g7729.t1">
    <property type="protein sequence ID" value="ES5_v2.g7729.t1"/>
    <property type="gene ID" value="ES5_v2.g7729"/>
</dbReference>
<accession>A0AC34GT19</accession>